<reference evidence="2" key="1">
    <citation type="submission" date="2021-06" db="EMBL/GenBank/DDBJ databases">
        <authorList>
            <person name="Kallberg Y."/>
            <person name="Tangrot J."/>
            <person name="Rosling A."/>
        </authorList>
    </citation>
    <scope>NUCLEOTIDE SEQUENCE</scope>
    <source>
        <strain evidence="2">MA453B</strain>
    </source>
</reference>
<keyword evidence="1" id="KW-0175">Coiled coil</keyword>
<evidence type="ECO:0000313" key="3">
    <source>
        <dbReference type="Proteomes" id="UP000789405"/>
    </source>
</evidence>
<name>A0A9N9FCQ4_9GLOM</name>
<gene>
    <name evidence="2" type="ORF">DERYTH_LOCUS4010</name>
</gene>
<sequence>MLLKENLFGDRYINRIALYENENEELKRDNQILINENERLKNENEHLGEKNRRIISENEKIKGEKQSLINVNEHLMDENKNLKQQMIDNRKRGSAKIIEKIKSLSKHNNKQTMIMNL</sequence>
<organism evidence="2 3">
    <name type="scientific">Dentiscutata erythropus</name>
    <dbReference type="NCBI Taxonomy" id="1348616"/>
    <lineage>
        <taxon>Eukaryota</taxon>
        <taxon>Fungi</taxon>
        <taxon>Fungi incertae sedis</taxon>
        <taxon>Mucoromycota</taxon>
        <taxon>Glomeromycotina</taxon>
        <taxon>Glomeromycetes</taxon>
        <taxon>Diversisporales</taxon>
        <taxon>Gigasporaceae</taxon>
        <taxon>Dentiscutata</taxon>
    </lineage>
</organism>
<feature type="coiled-coil region" evidence="1">
    <location>
        <begin position="9"/>
        <end position="92"/>
    </location>
</feature>
<comment type="caution">
    <text evidence="2">The sequence shown here is derived from an EMBL/GenBank/DDBJ whole genome shotgun (WGS) entry which is preliminary data.</text>
</comment>
<dbReference type="AlphaFoldDB" id="A0A9N9FCQ4"/>
<keyword evidence="3" id="KW-1185">Reference proteome</keyword>
<evidence type="ECO:0000256" key="1">
    <source>
        <dbReference type="SAM" id="Coils"/>
    </source>
</evidence>
<proteinExistence type="predicted"/>
<dbReference type="EMBL" id="CAJVPY010001487">
    <property type="protein sequence ID" value="CAG8523926.1"/>
    <property type="molecule type" value="Genomic_DNA"/>
</dbReference>
<accession>A0A9N9FCQ4</accession>
<evidence type="ECO:0000313" key="2">
    <source>
        <dbReference type="EMBL" id="CAG8523926.1"/>
    </source>
</evidence>
<dbReference type="Proteomes" id="UP000789405">
    <property type="component" value="Unassembled WGS sequence"/>
</dbReference>
<protein>
    <submittedName>
        <fullName evidence="2">27758_t:CDS:1</fullName>
    </submittedName>
</protein>